<proteinExistence type="predicted"/>
<dbReference type="Gene3D" id="3.50.50.60">
    <property type="entry name" value="FAD/NAD(P)-binding domain"/>
    <property type="match status" value="1"/>
</dbReference>
<dbReference type="Pfam" id="PF01494">
    <property type="entry name" value="FAD_binding_3"/>
    <property type="match status" value="1"/>
</dbReference>
<evidence type="ECO:0000256" key="4">
    <source>
        <dbReference type="ARBA" id="ARBA00023002"/>
    </source>
</evidence>
<evidence type="ECO:0000256" key="3">
    <source>
        <dbReference type="ARBA" id="ARBA00022827"/>
    </source>
</evidence>
<keyword evidence="4" id="KW-0560">Oxidoreductase</keyword>
<evidence type="ECO:0000259" key="5">
    <source>
        <dbReference type="Pfam" id="PF01494"/>
    </source>
</evidence>
<evidence type="ECO:0000313" key="6">
    <source>
        <dbReference type="EMBL" id="EGU88903.1"/>
    </source>
</evidence>
<dbReference type="STRING" id="660025.F9F2D7"/>
<dbReference type="EMBL" id="AFQF01000150">
    <property type="protein sequence ID" value="EGU88903.1"/>
    <property type="molecule type" value="Genomic_DNA"/>
</dbReference>
<comment type="caution">
    <text evidence="6">The sequence shown here is derived from an EMBL/GenBank/DDBJ whole genome shotgun (WGS) entry which is preliminary data.</text>
</comment>
<protein>
    <recommendedName>
        <fullName evidence="5">FAD-binding domain-containing protein</fullName>
    </recommendedName>
</protein>
<reference evidence="6" key="1">
    <citation type="journal article" date="2012" name="Mol. Plant Microbe Interact.">
        <title>A highly conserved effector in Fusarium oxysporum is required for full virulence on Arabidopsis.</title>
        <authorList>
            <person name="Thatcher L.F."/>
            <person name="Gardiner D.M."/>
            <person name="Kazan K."/>
            <person name="Manners J."/>
        </authorList>
    </citation>
    <scope>NUCLEOTIDE SEQUENCE [LARGE SCALE GENOMIC DNA]</scope>
    <source>
        <strain evidence="6">Fo5176</strain>
    </source>
</reference>
<dbReference type="InterPro" id="IPR050641">
    <property type="entry name" value="RIFMO-like"/>
</dbReference>
<organism evidence="6">
    <name type="scientific">Fusarium oxysporum (strain Fo5176)</name>
    <name type="common">Fusarium vascular wilt</name>
    <dbReference type="NCBI Taxonomy" id="660025"/>
    <lineage>
        <taxon>Eukaryota</taxon>
        <taxon>Fungi</taxon>
        <taxon>Dikarya</taxon>
        <taxon>Ascomycota</taxon>
        <taxon>Pezizomycotina</taxon>
        <taxon>Sordariomycetes</taxon>
        <taxon>Hypocreomycetidae</taxon>
        <taxon>Hypocreales</taxon>
        <taxon>Nectriaceae</taxon>
        <taxon>Fusarium</taxon>
        <taxon>Fusarium oxysporum species complex</taxon>
    </lineage>
</organism>
<dbReference type="GO" id="GO:0016709">
    <property type="term" value="F:oxidoreductase activity, acting on paired donors, with incorporation or reduction of molecular oxygen, NAD(P)H as one donor, and incorporation of one atom of oxygen"/>
    <property type="evidence" value="ECO:0007669"/>
    <property type="project" value="UniProtKB-ARBA"/>
</dbReference>
<keyword evidence="2" id="KW-0285">Flavoprotein</keyword>
<dbReference type="PRINTS" id="PR00420">
    <property type="entry name" value="RNGMNOXGNASE"/>
</dbReference>
<dbReference type="OrthoDB" id="2096480at2759"/>
<accession>F9F2D7</accession>
<name>F9F2D7_FUSOF</name>
<dbReference type="AlphaFoldDB" id="F9F2D7"/>
<dbReference type="InterPro" id="IPR036188">
    <property type="entry name" value="FAD/NAD-bd_sf"/>
</dbReference>
<sequence length="672" mass="75627">MYGCRQFWVWEASIEISKPTTSPQITVKMKATLDTPIAIIGAGPVGLYIAFVLAKSGIKVTVIEKESHFIQSPRAFIYSPAVLDEFEKTGILQEVVAAGDKNTDGCTWRDGSGKVLADIDPARDKPHFGICLGQHDFCDIAYKKLVETGNGQVLFNTAYLHHEQKDDCVHYWIKDSSRAAEIAGECRYLIGTDGGRSTVRKSLGIKFKGFTWESVQFIAANFRYPLDSLGWKKANYVIDPLSWGIIVKCGKGDSWRFATAIQTSSDVPILDDTIIAEVKTRLGKMLPGDTNQIVWEAMAPYKLHQRCAETFRKGNTLLAGDAAHLNNPIGALGLTTGLLDAAHLIESLIQVLLENADSSVLDQYAEIRRSIFLERTNPLSTQNLIRARSHDPLNVQDREDFFRMLTMEKDAATILKVALPDYALSSTSKTTFATYEELTWFISVTKIDDWTNEKFTHEYKVVHASMTRQGKEHGAPTRHYTQYKNLLEDIPGAKQPGWNYVTSLVFPNMFLIHAGLQDASYRATAGSHIFCRLDQQGCLTRKILTYSKGQENPNSPAIRVLLFHERCSSTDEFSRDWLESRAARFSADAKSDSRVQGYSLWQDITPKNSRYLFKDTLFEPGHWHEFKGVEAFDFTEVTSAKGFLSSRMNDITEDGAQTMRIVDREILHYCLI</sequence>
<dbReference type="PANTHER" id="PTHR43004:SF19">
    <property type="entry name" value="BINDING MONOOXYGENASE, PUTATIVE (JCVI)-RELATED"/>
    <property type="match status" value="1"/>
</dbReference>
<evidence type="ECO:0000256" key="1">
    <source>
        <dbReference type="ARBA" id="ARBA00001974"/>
    </source>
</evidence>
<dbReference type="SUPFAM" id="SSF51905">
    <property type="entry name" value="FAD/NAD(P)-binding domain"/>
    <property type="match status" value="1"/>
</dbReference>
<gene>
    <name evidence="6" type="ORF">FOXB_00561</name>
</gene>
<evidence type="ECO:0000256" key="2">
    <source>
        <dbReference type="ARBA" id="ARBA00022630"/>
    </source>
</evidence>
<dbReference type="InterPro" id="IPR002938">
    <property type="entry name" value="FAD-bd"/>
</dbReference>
<dbReference type="Gene3D" id="3.30.9.10">
    <property type="entry name" value="D-Amino Acid Oxidase, subunit A, domain 2"/>
    <property type="match status" value="1"/>
</dbReference>
<comment type="cofactor">
    <cofactor evidence="1">
        <name>FAD</name>
        <dbReference type="ChEBI" id="CHEBI:57692"/>
    </cofactor>
</comment>
<feature type="domain" description="FAD-binding" evidence="5">
    <location>
        <begin position="34"/>
        <end position="371"/>
    </location>
</feature>
<dbReference type="GO" id="GO:0071949">
    <property type="term" value="F:FAD binding"/>
    <property type="evidence" value="ECO:0007669"/>
    <property type="project" value="InterPro"/>
</dbReference>
<keyword evidence="3" id="KW-0274">FAD</keyword>
<dbReference type="PANTHER" id="PTHR43004">
    <property type="entry name" value="TRK SYSTEM POTASSIUM UPTAKE PROTEIN"/>
    <property type="match status" value="1"/>
</dbReference>